<gene>
    <name evidence="1" type="ORF">WICMUC_003942</name>
</gene>
<reference evidence="1" key="2">
    <citation type="submission" date="2021-01" db="EMBL/GenBank/DDBJ databases">
        <authorList>
            <person name="Schikora-Tamarit M.A."/>
        </authorList>
    </citation>
    <scope>NUCLEOTIDE SEQUENCE</scope>
    <source>
        <strain evidence="1">CBS6341</strain>
    </source>
</reference>
<protein>
    <submittedName>
        <fullName evidence="1">Uncharacterized protein</fullName>
    </submittedName>
</protein>
<dbReference type="Proteomes" id="UP000769528">
    <property type="component" value="Unassembled WGS sequence"/>
</dbReference>
<name>A0A9P8TB29_9ASCO</name>
<feature type="non-terminal residue" evidence="1">
    <location>
        <position position="128"/>
    </location>
</feature>
<accession>A0A9P8TB29</accession>
<dbReference type="EMBL" id="JAEUBF010001061">
    <property type="protein sequence ID" value="KAH3673023.1"/>
    <property type="molecule type" value="Genomic_DNA"/>
</dbReference>
<keyword evidence="2" id="KW-1185">Reference proteome</keyword>
<sequence>DDEAPELETPEDECGADDELGLELDELEILFVLEEVEDDVDADKVFEVLAVTPKSELVTVYLLLTANEASYTRLFNVLVKLVTSQFSVSEKLRTIGVVTVAIPVNEVREPDAVDETAELPWDEDLEEL</sequence>
<evidence type="ECO:0000313" key="1">
    <source>
        <dbReference type="EMBL" id="KAH3673023.1"/>
    </source>
</evidence>
<evidence type="ECO:0000313" key="2">
    <source>
        <dbReference type="Proteomes" id="UP000769528"/>
    </source>
</evidence>
<dbReference type="AlphaFoldDB" id="A0A9P8TB29"/>
<organism evidence="1 2">
    <name type="scientific">Wickerhamomyces mucosus</name>
    <dbReference type="NCBI Taxonomy" id="1378264"/>
    <lineage>
        <taxon>Eukaryota</taxon>
        <taxon>Fungi</taxon>
        <taxon>Dikarya</taxon>
        <taxon>Ascomycota</taxon>
        <taxon>Saccharomycotina</taxon>
        <taxon>Saccharomycetes</taxon>
        <taxon>Phaffomycetales</taxon>
        <taxon>Wickerhamomycetaceae</taxon>
        <taxon>Wickerhamomyces</taxon>
    </lineage>
</organism>
<comment type="caution">
    <text evidence="1">The sequence shown here is derived from an EMBL/GenBank/DDBJ whole genome shotgun (WGS) entry which is preliminary data.</text>
</comment>
<reference evidence="1" key="1">
    <citation type="journal article" date="2021" name="Open Biol.">
        <title>Shared evolutionary footprints suggest mitochondrial oxidative damage underlies multiple complex I losses in fungi.</title>
        <authorList>
            <person name="Schikora-Tamarit M.A."/>
            <person name="Marcet-Houben M."/>
            <person name="Nosek J."/>
            <person name="Gabaldon T."/>
        </authorList>
    </citation>
    <scope>NUCLEOTIDE SEQUENCE</scope>
    <source>
        <strain evidence="1">CBS6341</strain>
    </source>
</reference>
<proteinExistence type="predicted"/>